<keyword evidence="3" id="KW-1185">Reference proteome</keyword>
<reference evidence="3" key="1">
    <citation type="journal article" date="2019" name="Int. J. Syst. Evol. Microbiol.">
        <title>The Global Catalogue of Microorganisms (GCM) 10K type strain sequencing project: providing services to taxonomists for standard genome sequencing and annotation.</title>
        <authorList>
            <consortium name="The Broad Institute Genomics Platform"/>
            <consortium name="The Broad Institute Genome Sequencing Center for Infectious Disease"/>
            <person name="Wu L."/>
            <person name="Ma J."/>
        </authorList>
    </citation>
    <scope>NUCLEOTIDE SEQUENCE [LARGE SCALE GENOMIC DNA]</scope>
    <source>
        <strain evidence="3">CGMCC 1.16305</strain>
    </source>
</reference>
<protein>
    <submittedName>
        <fullName evidence="2">Uncharacterized protein</fullName>
    </submittedName>
</protein>
<dbReference type="Proteomes" id="UP001596505">
    <property type="component" value="Unassembled WGS sequence"/>
</dbReference>
<proteinExistence type="predicted"/>
<evidence type="ECO:0000313" key="3">
    <source>
        <dbReference type="Proteomes" id="UP001596505"/>
    </source>
</evidence>
<dbReference type="RefSeq" id="WP_380970119.1">
    <property type="nucleotide sequence ID" value="NZ_JBHTCO010000045.1"/>
</dbReference>
<accession>A0ABW2Q1K6</accession>
<sequence>MSDKTSRQKNHENENAIEKELHKKVMHDIQENAIIDDAKKMVDEEFRVEK</sequence>
<evidence type="ECO:0000256" key="1">
    <source>
        <dbReference type="SAM" id="MobiDB-lite"/>
    </source>
</evidence>
<name>A0ABW2Q1K6_9BACL</name>
<organism evidence="2 3">
    <name type="scientific">Scopulibacillus cellulosilyticus</name>
    <dbReference type="NCBI Taxonomy" id="2665665"/>
    <lineage>
        <taxon>Bacteria</taxon>
        <taxon>Bacillati</taxon>
        <taxon>Bacillota</taxon>
        <taxon>Bacilli</taxon>
        <taxon>Bacillales</taxon>
        <taxon>Sporolactobacillaceae</taxon>
        <taxon>Scopulibacillus</taxon>
    </lineage>
</organism>
<dbReference type="EMBL" id="JBHTCO010000045">
    <property type="protein sequence ID" value="MFC7395473.1"/>
    <property type="molecule type" value="Genomic_DNA"/>
</dbReference>
<feature type="region of interest" description="Disordered" evidence="1">
    <location>
        <begin position="1"/>
        <end position="23"/>
    </location>
</feature>
<evidence type="ECO:0000313" key="2">
    <source>
        <dbReference type="EMBL" id="MFC7395473.1"/>
    </source>
</evidence>
<comment type="caution">
    <text evidence="2">The sequence shown here is derived from an EMBL/GenBank/DDBJ whole genome shotgun (WGS) entry which is preliminary data.</text>
</comment>
<gene>
    <name evidence="2" type="ORF">ACFQRG_21425</name>
</gene>